<proteinExistence type="predicted"/>
<feature type="transmembrane region" description="Helical" evidence="6">
    <location>
        <begin position="12"/>
        <end position="32"/>
    </location>
</feature>
<comment type="subcellular location">
    <subcellularLocation>
        <location evidence="1">Cell membrane</location>
        <topology evidence="1">Multi-pass membrane protein</topology>
    </subcellularLocation>
</comment>
<dbReference type="AlphaFoldDB" id="A0A9D2D3H0"/>
<evidence type="ECO:0000256" key="1">
    <source>
        <dbReference type="ARBA" id="ARBA00004651"/>
    </source>
</evidence>
<reference evidence="7" key="1">
    <citation type="journal article" date="2021" name="PeerJ">
        <title>Extensive microbial diversity within the chicken gut microbiome revealed by metagenomics and culture.</title>
        <authorList>
            <person name="Gilroy R."/>
            <person name="Ravi A."/>
            <person name="Getino M."/>
            <person name="Pursley I."/>
            <person name="Horton D.L."/>
            <person name="Alikhan N.F."/>
            <person name="Baker D."/>
            <person name="Gharbi K."/>
            <person name="Hall N."/>
            <person name="Watson M."/>
            <person name="Adriaenssens E.M."/>
            <person name="Foster-Nyarko E."/>
            <person name="Jarju S."/>
            <person name="Secka A."/>
            <person name="Antonio M."/>
            <person name="Oren A."/>
            <person name="Chaudhuri R.R."/>
            <person name="La Ragione R."/>
            <person name="Hildebrand F."/>
            <person name="Pallen M.J."/>
        </authorList>
    </citation>
    <scope>NUCLEOTIDE SEQUENCE</scope>
    <source>
        <strain evidence="7">CHK192-9172</strain>
    </source>
</reference>
<dbReference type="InterPro" id="IPR020948">
    <property type="entry name" value="P_starv_induced_PsiE-like"/>
</dbReference>
<evidence type="ECO:0000256" key="5">
    <source>
        <dbReference type="ARBA" id="ARBA00023136"/>
    </source>
</evidence>
<evidence type="ECO:0000313" key="7">
    <source>
        <dbReference type="EMBL" id="HIZ07740.1"/>
    </source>
</evidence>
<feature type="transmembrane region" description="Helical" evidence="6">
    <location>
        <begin position="44"/>
        <end position="64"/>
    </location>
</feature>
<keyword evidence="5 6" id="KW-0472">Membrane</keyword>
<protein>
    <submittedName>
        <fullName evidence="7">Transporter</fullName>
    </submittedName>
</protein>
<evidence type="ECO:0000256" key="2">
    <source>
        <dbReference type="ARBA" id="ARBA00022475"/>
    </source>
</evidence>
<comment type="caution">
    <text evidence="7">The sequence shown here is derived from an EMBL/GenBank/DDBJ whole genome shotgun (WGS) entry which is preliminary data.</text>
</comment>
<evidence type="ECO:0000256" key="6">
    <source>
        <dbReference type="SAM" id="Phobius"/>
    </source>
</evidence>
<gene>
    <name evidence="7" type="ORF">IAA08_07385</name>
</gene>
<evidence type="ECO:0000256" key="4">
    <source>
        <dbReference type="ARBA" id="ARBA00022989"/>
    </source>
</evidence>
<keyword evidence="3 6" id="KW-0812">Transmembrane</keyword>
<dbReference type="Pfam" id="PF06146">
    <property type="entry name" value="PsiE"/>
    <property type="match status" value="1"/>
</dbReference>
<dbReference type="GO" id="GO:0005886">
    <property type="term" value="C:plasma membrane"/>
    <property type="evidence" value="ECO:0007669"/>
    <property type="project" value="UniProtKB-SubCell"/>
</dbReference>
<name>A0A9D2D3H0_9FIRM</name>
<sequence length="146" mass="16395">MRFIAAIGRYVEAALAIIILIVIVLSIIQMLRDLTQMSLGDLQTGFFTGFLSRILTFAVGVEFVRMLCKHTADTIVDVLLFATARQMVVEHLDPMQTLLCVLAIGGLFAIRKYLLLSSRRRQRDEALEDPGILLDTDIPEEITKNE</sequence>
<evidence type="ECO:0000313" key="8">
    <source>
        <dbReference type="Proteomes" id="UP000824024"/>
    </source>
</evidence>
<keyword evidence="2" id="KW-1003">Cell membrane</keyword>
<organism evidence="7 8">
    <name type="scientific">Candidatus Eubacterium avistercoris</name>
    <dbReference type="NCBI Taxonomy" id="2838567"/>
    <lineage>
        <taxon>Bacteria</taxon>
        <taxon>Bacillati</taxon>
        <taxon>Bacillota</taxon>
        <taxon>Clostridia</taxon>
        <taxon>Eubacteriales</taxon>
        <taxon>Eubacteriaceae</taxon>
        <taxon>Eubacterium</taxon>
    </lineage>
</organism>
<dbReference type="EMBL" id="DXCH01000205">
    <property type="protein sequence ID" value="HIZ07740.1"/>
    <property type="molecule type" value="Genomic_DNA"/>
</dbReference>
<dbReference type="Proteomes" id="UP000824024">
    <property type="component" value="Unassembled WGS sequence"/>
</dbReference>
<reference evidence="7" key="2">
    <citation type="submission" date="2021-04" db="EMBL/GenBank/DDBJ databases">
        <authorList>
            <person name="Gilroy R."/>
        </authorList>
    </citation>
    <scope>NUCLEOTIDE SEQUENCE</scope>
    <source>
        <strain evidence="7">CHK192-9172</strain>
    </source>
</reference>
<evidence type="ECO:0000256" key="3">
    <source>
        <dbReference type="ARBA" id="ARBA00022692"/>
    </source>
</evidence>
<keyword evidence="4 6" id="KW-1133">Transmembrane helix</keyword>
<accession>A0A9D2D3H0</accession>